<protein>
    <recommendedName>
        <fullName evidence="4">DUF1640 domain-containing protein</fullName>
    </recommendedName>
</protein>
<evidence type="ECO:0008006" key="4">
    <source>
        <dbReference type="Google" id="ProtNLM"/>
    </source>
</evidence>
<evidence type="ECO:0000256" key="1">
    <source>
        <dbReference type="SAM" id="Phobius"/>
    </source>
</evidence>
<dbReference type="RefSeq" id="WP_318600114.1">
    <property type="nucleotide sequence ID" value="NZ_JAWSTH010000097.1"/>
</dbReference>
<dbReference type="Proteomes" id="UP001284601">
    <property type="component" value="Unassembled WGS sequence"/>
</dbReference>
<dbReference type="EMBL" id="JAWSTH010000097">
    <property type="protein sequence ID" value="MDW5597648.1"/>
    <property type="molecule type" value="Genomic_DNA"/>
</dbReference>
<reference evidence="2 3" key="2">
    <citation type="submission" date="2023-10" db="EMBL/GenBank/DDBJ databases">
        <authorList>
            <person name="Han X.F."/>
        </authorList>
    </citation>
    <scope>NUCLEOTIDE SEQUENCE [LARGE SCALE GENOMIC DNA]</scope>
    <source>
        <strain evidence="2 3">KCTC 39840</strain>
    </source>
</reference>
<sequence>MAPPDDYAAARYEALNDRIAHVKAGADHRAEQLGERIDRLDAKVDARVEKLADQKADQVDLDKVTGTLDRVLFAIIGFSLTIAASAALIVLQARGHA</sequence>
<keyword evidence="1" id="KW-1133">Transmembrane helix</keyword>
<name>A0ABU4HWD7_9ACTN</name>
<comment type="caution">
    <text evidence="2">The sequence shown here is derived from an EMBL/GenBank/DDBJ whole genome shotgun (WGS) entry which is preliminary data.</text>
</comment>
<organism evidence="2 3">
    <name type="scientific">Conexibacter stalactiti</name>
    <dbReference type="NCBI Taxonomy" id="1940611"/>
    <lineage>
        <taxon>Bacteria</taxon>
        <taxon>Bacillati</taxon>
        <taxon>Actinomycetota</taxon>
        <taxon>Thermoleophilia</taxon>
        <taxon>Solirubrobacterales</taxon>
        <taxon>Conexibacteraceae</taxon>
        <taxon>Conexibacter</taxon>
    </lineage>
</organism>
<feature type="transmembrane region" description="Helical" evidence="1">
    <location>
        <begin position="71"/>
        <end position="91"/>
    </location>
</feature>
<evidence type="ECO:0000313" key="2">
    <source>
        <dbReference type="EMBL" id="MDW5597648.1"/>
    </source>
</evidence>
<evidence type="ECO:0000313" key="3">
    <source>
        <dbReference type="Proteomes" id="UP001284601"/>
    </source>
</evidence>
<proteinExistence type="predicted"/>
<keyword evidence="3" id="KW-1185">Reference proteome</keyword>
<gene>
    <name evidence="2" type="ORF">R7226_25075</name>
</gene>
<accession>A0ABU4HWD7</accession>
<keyword evidence="1" id="KW-0472">Membrane</keyword>
<reference evidence="3" key="1">
    <citation type="submission" date="2023-07" db="EMBL/GenBank/DDBJ databases">
        <title>Conexibacter stalactiti sp. nov., isolated from stalactites in a lava cave and emended description of the genus Conexibacter.</title>
        <authorList>
            <person name="Lee S.D."/>
        </authorList>
    </citation>
    <scope>NUCLEOTIDE SEQUENCE [LARGE SCALE GENOMIC DNA]</scope>
    <source>
        <strain evidence="3">KCTC 39840</strain>
    </source>
</reference>
<keyword evidence="1" id="KW-0812">Transmembrane</keyword>